<keyword evidence="2" id="KW-1185">Reference proteome</keyword>
<dbReference type="OrthoDB" id="1434752at2759"/>
<organism evidence="1 2">
    <name type="scientific">Trema orientale</name>
    <name type="common">Charcoal tree</name>
    <name type="synonym">Celtis orientalis</name>
    <dbReference type="NCBI Taxonomy" id="63057"/>
    <lineage>
        <taxon>Eukaryota</taxon>
        <taxon>Viridiplantae</taxon>
        <taxon>Streptophyta</taxon>
        <taxon>Embryophyta</taxon>
        <taxon>Tracheophyta</taxon>
        <taxon>Spermatophyta</taxon>
        <taxon>Magnoliopsida</taxon>
        <taxon>eudicotyledons</taxon>
        <taxon>Gunneridae</taxon>
        <taxon>Pentapetalae</taxon>
        <taxon>rosids</taxon>
        <taxon>fabids</taxon>
        <taxon>Rosales</taxon>
        <taxon>Cannabaceae</taxon>
        <taxon>Trema</taxon>
    </lineage>
</organism>
<dbReference type="AlphaFoldDB" id="A0A2P5DF44"/>
<dbReference type="Proteomes" id="UP000237000">
    <property type="component" value="Unassembled WGS sequence"/>
</dbReference>
<evidence type="ECO:0000313" key="1">
    <source>
        <dbReference type="EMBL" id="PON71911.1"/>
    </source>
</evidence>
<name>A0A2P5DF44_TREOI</name>
<gene>
    <name evidence="1" type="ORF">TorRG33x02_253320</name>
</gene>
<evidence type="ECO:0000313" key="2">
    <source>
        <dbReference type="Proteomes" id="UP000237000"/>
    </source>
</evidence>
<dbReference type="EMBL" id="JXTC01000274">
    <property type="protein sequence ID" value="PON71911.1"/>
    <property type="molecule type" value="Genomic_DNA"/>
</dbReference>
<dbReference type="SUPFAM" id="SSF54160">
    <property type="entry name" value="Chromo domain-like"/>
    <property type="match status" value="1"/>
</dbReference>
<accession>A0A2P5DF44</accession>
<sequence length="101" mass="11206">MLHEDRAIATNLARKKATPLQSAKKLAIKLNKGLGWMKHQSRTVPLELHGTPLTTELEIVVEPASVSVVCKNSAGHVEVLIVWKDLPPCEATWESFDKILQ</sequence>
<proteinExistence type="predicted"/>
<dbReference type="InterPro" id="IPR016197">
    <property type="entry name" value="Chromo-like_dom_sf"/>
</dbReference>
<reference evidence="2" key="1">
    <citation type="submission" date="2016-06" db="EMBL/GenBank/DDBJ databases">
        <title>Parallel loss of symbiosis genes in relatives of nitrogen-fixing non-legume Parasponia.</title>
        <authorList>
            <person name="Van Velzen R."/>
            <person name="Holmer R."/>
            <person name="Bu F."/>
            <person name="Rutten L."/>
            <person name="Van Zeijl A."/>
            <person name="Liu W."/>
            <person name="Santuari L."/>
            <person name="Cao Q."/>
            <person name="Sharma T."/>
            <person name="Shen D."/>
            <person name="Roswanjaya Y."/>
            <person name="Wardhani T."/>
            <person name="Kalhor M.S."/>
            <person name="Jansen J."/>
            <person name="Van den Hoogen J."/>
            <person name="Gungor B."/>
            <person name="Hartog M."/>
            <person name="Hontelez J."/>
            <person name="Verver J."/>
            <person name="Yang W.-C."/>
            <person name="Schijlen E."/>
            <person name="Repin R."/>
            <person name="Schilthuizen M."/>
            <person name="Schranz E."/>
            <person name="Heidstra R."/>
            <person name="Miyata K."/>
            <person name="Fedorova E."/>
            <person name="Kohlen W."/>
            <person name="Bisseling T."/>
            <person name="Smit S."/>
            <person name="Geurts R."/>
        </authorList>
    </citation>
    <scope>NUCLEOTIDE SEQUENCE [LARGE SCALE GENOMIC DNA]</scope>
    <source>
        <strain evidence="2">cv. RG33-2</strain>
    </source>
</reference>
<dbReference type="InParanoid" id="A0A2P5DF44"/>
<comment type="caution">
    <text evidence="1">The sequence shown here is derived from an EMBL/GenBank/DDBJ whole genome shotgun (WGS) entry which is preliminary data.</text>
</comment>
<protein>
    <submittedName>
        <fullName evidence="1">Chromo domain-like</fullName>
    </submittedName>
</protein>